<evidence type="ECO:0000313" key="1">
    <source>
        <dbReference type="EMBL" id="RZC56391.1"/>
    </source>
</evidence>
<organism evidence="1 2">
    <name type="scientific">Papaver somniferum</name>
    <name type="common">Opium poppy</name>
    <dbReference type="NCBI Taxonomy" id="3469"/>
    <lineage>
        <taxon>Eukaryota</taxon>
        <taxon>Viridiplantae</taxon>
        <taxon>Streptophyta</taxon>
        <taxon>Embryophyta</taxon>
        <taxon>Tracheophyta</taxon>
        <taxon>Spermatophyta</taxon>
        <taxon>Magnoliopsida</taxon>
        <taxon>Ranunculales</taxon>
        <taxon>Papaveraceae</taxon>
        <taxon>Papaveroideae</taxon>
        <taxon>Papaver</taxon>
    </lineage>
</organism>
<name>A0A4Y7J8Y2_PAPSO</name>
<dbReference type="Proteomes" id="UP000316621">
    <property type="component" value="Chromosome 3"/>
</dbReference>
<feature type="non-terminal residue" evidence="1">
    <location>
        <position position="66"/>
    </location>
</feature>
<proteinExistence type="predicted"/>
<accession>A0A4Y7J8Y2</accession>
<keyword evidence="2" id="KW-1185">Reference proteome</keyword>
<gene>
    <name evidence="1" type="ORF">C5167_015250</name>
</gene>
<reference evidence="1 2" key="1">
    <citation type="journal article" date="2018" name="Science">
        <title>The opium poppy genome and morphinan production.</title>
        <authorList>
            <person name="Guo L."/>
            <person name="Winzer T."/>
            <person name="Yang X."/>
            <person name="Li Y."/>
            <person name="Ning Z."/>
            <person name="He Z."/>
            <person name="Teodor R."/>
            <person name="Lu Y."/>
            <person name="Bowser T.A."/>
            <person name="Graham I.A."/>
            <person name="Ye K."/>
        </authorList>
    </citation>
    <scope>NUCLEOTIDE SEQUENCE [LARGE SCALE GENOMIC DNA]</scope>
    <source>
        <strain evidence="2">cv. HN1</strain>
        <tissue evidence="1">Leaves</tissue>
    </source>
</reference>
<dbReference type="AlphaFoldDB" id="A0A4Y7J8Y2"/>
<protein>
    <submittedName>
        <fullName evidence="1">Uncharacterized protein</fullName>
    </submittedName>
</protein>
<dbReference type="EMBL" id="CM010717">
    <property type="protein sequence ID" value="RZC56391.1"/>
    <property type="molecule type" value="Genomic_DNA"/>
</dbReference>
<dbReference type="Gramene" id="RZC56391">
    <property type="protein sequence ID" value="RZC56391"/>
    <property type="gene ID" value="C5167_015250"/>
</dbReference>
<sequence>MEPTSSMAEGAIAKGNAAFPASTISKSRSSYKPVCYDFQRFDLWSKLMVDPSTTMYLQQPDLVPVI</sequence>
<evidence type="ECO:0000313" key="2">
    <source>
        <dbReference type="Proteomes" id="UP000316621"/>
    </source>
</evidence>